<feature type="compositionally biased region" description="Polar residues" evidence="1">
    <location>
        <begin position="572"/>
        <end position="582"/>
    </location>
</feature>
<protein>
    <recommendedName>
        <fullName evidence="4">FYVE-type domain-containing protein</fullName>
    </recommendedName>
</protein>
<reference evidence="3" key="1">
    <citation type="journal article" date="2010" name="Genome Biol.">
        <title>Genome sequence of the necrotrophic plant pathogen Pythium ultimum reveals original pathogenicity mechanisms and effector repertoire.</title>
        <authorList>
            <person name="Levesque C.A."/>
            <person name="Brouwer H."/>
            <person name="Cano L."/>
            <person name="Hamilton J.P."/>
            <person name="Holt C."/>
            <person name="Huitema E."/>
            <person name="Raffaele S."/>
            <person name="Robideau G.P."/>
            <person name="Thines M."/>
            <person name="Win J."/>
            <person name="Zerillo M.M."/>
            <person name="Beakes G.W."/>
            <person name="Boore J.L."/>
            <person name="Busam D."/>
            <person name="Dumas B."/>
            <person name="Ferriera S."/>
            <person name="Fuerstenberg S.I."/>
            <person name="Gachon C.M."/>
            <person name="Gaulin E."/>
            <person name="Govers F."/>
            <person name="Grenville-Briggs L."/>
            <person name="Horner N."/>
            <person name="Hostetler J."/>
            <person name="Jiang R.H."/>
            <person name="Johnson J."/>
            <person name="Krajaejun T."/>
            <person name="Lin H."/>
            <person name="Meijer H.J."/>
            <person name="Moore B."/>
            <person name="Morris P."/>
            <person name="Phuntmart V."/>
            <person name="Puiu D."/>
            <person name="Shetty J."/>
            <person name="Stajich J.E."/>
            <person name="Tripathy S."/>
            <person name="Wawra S."/>
            <person name="van West P."/>
            <person name="Whitty B.R."/>
            <person name="Coutinho P.M."/>
            <person name="Henrissat B."/>
            <person name="Martin F."/>
            <person name="Thomas P.D."/>
            <person name="Tyler B.M."/>
            <person name="De Vries R.P."/>
            <person name="Kamoun S."/>
            <person name="Yandell M."/>
            <person name="Tisserat N."/>
            <person name="Buell C.R."/>
        </authorList>
    </citation>
    <scope>NUCLEOTIDE SEQUENCE</scope>
    <source>
        <strain evidence="3">DAOM:BR144</strain>
    </source>
</reference>
<dbReference type="InParanoid" id="K3WRW5"/>
<accession>K3WRW5</accession>
<feature type="region of interest" description="Disordered" evidence="1">
    <location>
        <begin position="73"/>
        <end position="95"/>
    </location>
</feature>
<feature type="region of interest" description="Disordered" evidence="1">
    <location>
        <begin position="567"/>
        <end position="588"/>
    </location>
</feature>
<feature type="compositionally biased region" description="Basic and acidic residues" evidence="1">
    <location>
        <begin position="423"/>
        <end position="442"/>
    </location>
</feature>
<evidence type="ECO:0000256" key="1">
    <source>
        <dbReference type="SAM" id="MobiDB-lite"/>
    </source>
</evidence>
<dbReference type="eggNOG" id="ENOG502RYN5">
    <property type="taxonomic scope" value="Eukaryota"/>
</dbReference>
<dbReference type="InterPro" id="IPR052727">
    <property type="entry name" value="Rab4/Rab5_effector"/>
</dbReference>
<name>K3WRW5_GLOUD</name>
<dbReference type="EMBL" id="GL376585">
    <property type="status" value="NOT_ANNOTATED_CDS"/>
    <property type="molecule type" value="Genomic_DNA"/>
</dbReference>
<dbReference type="SUPFAM" id="SSF55961">
    <property type="entry name" value="Bet v1-like"/>
    <property type="match status" value="1"/>
</dbReference>
<dbReference type="EnsemblProtists" id="PYU1_T007709">
    <property type="protein sequence ID" value="PYU1_T007709"/>
    <property type="gene ID" value="PYU1_G007693"/>
</dbReference>
<feature type="compositionally biased region" description="Low complexity" evidence="1">
    <location>
        <begin position="81"/>
        <end position="95"/>
    </location>
</feature>
<keyword evidence="3" id="KW-1185">Reference proteome</keyword>
<proteinExistence type="predicted"/>
<dbReference type="Gene3D" id="3.30.530.20">
    <property type="match status" value="1"/>
</dbReference>
<feature type="region of interest" description="Disordered" evidence="1">
    <location>
        <begin position="416"/>
        <end position="451"/>
    </location>
</feature>
<evidence type="ECO:0000313" key="2">
    <source>
        <dbReference type="EnsemblProtists" id="PYU1_T007709"/>
    </source>
</evidence>
<evidence type="ECO:0000313" key="3">
    <source>
        <dbReference type="Proteomes" id="UP000019132"/>
    </source>
</evidence>
<sequence length="588" mass="65774">MPVRFPTEKSLFPPVELTDGDCRLYEQRAETLVRTALAEYDHYIEVMERDLDKKTWKAVTKRENVTVYRKRGDAMRGSQFSGSNSPTPQTPTSTSLSATLALGATKIGGWFTNADKENGDWSLPSLLAVGSIPGTLDDVMYGVNSSDETSMFLKSTYTDNEVVDGEVLYSIKSPTPTKPYRFVGLKWVVKSHPTGIKSVVWPRDIVYLESTGILKRPNGERIGYQLMHSVNVPECNDLRKKGILRATMSSCYLFKQMPKGAVEVYMKAHVEPNGKVSDSIALKSTAASLISCRKLATCAQRKKLAYQLQAKRQMQQDELETDPFASLRSEEKHGSKSCGVCGSKAAGKRRITKSCALCESPICSRCRVNKKLSFKGASAKQIKQRAVLFCMSCVATTSQTGTFIIARDEVRAMQSSARSDVSTFKDDRRAQTNEEYSRRSSERPISGWQSERSTAVSSIASPFAVDMQQIYSDWKPRLSHSFDITAPITEPLDREFDLYHTTFDDLDGVLEPSSPIYHLPLPEPMSPTSETNTFPQPSYRGLTQQQQLWLQMAEIRDAAENAFRMTKRNGESHLTGTHSSRSLHLDEF</sequence>
<dbReference type="AlphaFoldDB" id="K3WRW5"/>
<dbReference type="HOGENOM" id="CLU_015303_5_0_1"/>
<dbReference type="VEuPathDB" id="FungiDB:PYU1_G007693"/>
<dbReference type="InterPro" id="IPR023393">
    <property type="entry name" value="START-like_dom_sf"/>
</dbReference>
<dbReference type="Proteomes" id="UP000019132">
    <property type="component" value="Unassembled WGS sequence"/>
</dbReference>
<organism evidence="2 3">
    <name type="scientific">Globisporangium ultimum (strain ATCC 200006 / CBS 805.95 / DAOM BR144)</name>
    <name type="common">Pythium ultimum</name>
    <dbReference type="NCBI Taxonomy" id="431595"/>
    <lineage>
        <taxon>Eukaryota</taxon>
        <taxon>Sar</taxon>
        <taxon>Stramenopiles</taxon>
        <taxon>Oomycota</taxon>
        <taxon>Peronosporomycetes</taxon>
        <taxon>Pythiales</taxon>
        <taxon>Pythiaceae</taxon>
        <taxon>Globisporangium</taxon>
    </lineage>
</organism>
<dbReference type="PANTHER" id="PTHR13510:SF44">
    <property type="entry name" value="RABENOSYN-5"/>
    <property type="match status" value="1"/>
</dbReference>
<reference evidence="2" key="3">
    <citation type="submission" date="2015-02" db="UniProtKB">
        <authorList>
            <consortium name="EnsemblProtists"/>
        </authorList>
    </citation>
    <scope>IDENTIFICATION</scope>
    <source>
        <strain evidence="2">DAOM BR144</strain>
    </source>
</reference>
<evidence type="ECO:0008006" key="4">
    <source>
        <dbReference type="Google" id="ProtNLM"/>
    </source>
</evidence>
<dbReference type="PANTHER" id="PTHR13510">
    <property type="entry name" value="FYVE-FINGER-CONTAINING RAB5 EFFECTOR PROTEIN RABENOSYN-5-RELATED"/>
    <property type="match status" value="1"/>
</dbReference>
<reference evidence="3" key="2">
    <citation type="submission" date="2010-04" db="EMBL/GenBank/DDBJ databases">
        <authorList>
            <person name="Buell R."/>
            <person name="Hamilton J."/>
            <person name="Hostetler J."/>
        </authorList>
    </citation>
    <scope>NUCLEOTIDE SEQUENCE [LARGE SCALE GENOMIC DNA]</scope>
    <source>
        <strain evidence="3">DAOM:BR144</strain>
    </source>
</reference>